<dbReference type="STRING" id="634771.SAMN04488128_105325"/>
<dbReference type="RefSeq" id="WP_078672128.1">
    <property type="nucleotide sequence ID" value="NZ_FUWZ01000005.1"/>
</dbReference>
<reference evidence="4" key="1">
    <citation type="submission" date="2017-02" db="EMBL/GenBank/DDBJ databases">
        <authorList>
            <person name="Varghese N."/>
            <person name="Submissions S."/>
        </authorList>
    </citation>
    <scope>NUCLEOTIDE SEQUENCE [LARGE SCALE GENOMIC DNA]</scope>
    <source>
        <strain evidence="4">DSM 22224</strain>
    </source>
</reference>
<gene>
    <name evidence="3" type="ORF">SAMN04488128_105325</name>
</gene>
<sequence>MKLKVIITGATGMVGEGILQECIANPKVEKILLINRKPTGVVHPKVTEILHSNFNDISPVLEQLKGYDACYFCLGVSSVGMKEPAYYAVTYTLTLNFAGALAAVNPGMTFVYVSGAGTDSTEKGRSMWARVKGKTENDLTKLPFKAVYNFRPAFMKASKGAKNIPSLYKVFSVLYFLRAVFPNYFLTLQEVGKAMINITINGYPQHTIAVKDIALLAREQAD</sequence>
<organism evidence="3 4">
    <name type="scientific">Chitinophaga eiseniae</name>
    <dbReference type="NCBI Taxonomy" id="634771"/>
    <lineage>
        <taxon>Bacteria</taxon>
        <taxon>Pseudomonadati</taxon>
        <taxon>Bacteroidota</taxon>
        <taxon>Chitinophagia</taxon>
        <taxon>Chitinophagales</taxon>
        <taxon>Chitinophagaceae</taxon>
        <taxon>Chitinophaga</taxon>
    </lineage>
</organism>
<proteinExistence type="predicted"/>
<dbReference type="InterPro" id="IPR036291">
    <property type="entry name" value="NAD(P)-bd_dom_sf"/>
</dbReference>
<dbReference type="OrthoDB" id="9798632at2"/>
<dbReference type="Proteomes" id="UP000190367">
    <property type="component" value="Unassembled WGS sequence"/>
</dbReference>
<name>A0A1T4TL01_9BACT</name>
<protein>
    <submittedName>
        <fullName evidence="3">NAD dependent epimerase/dehydratase family protein</fullName>
    </submittedName>
</protein>
<evidence type="ECO:0000256" key="1">
    <source>
        <dbReference type="ARBA" id="ARBA00004370"/>
    </source>
</evidence>
<dbReference type="EMBL" id="FUWZ01000005">
    <property type="protein sequence ID" value="SKA41054.1"/>
    <property type="molecule type" value="Genomic_DNA"/>
</dbReference>
<dbReference type="AlphaFoldDB" id="A0A1T4TL01"/>
<dbReference type="Pfam" id="PF01370">
    <property type="entry name" value="Epimerase"/>
    <property type="match status" value="1"/>
</dbReference>
<dbReference type="GO" id="GO:0016020">
    <property type="term" value="C:membrane"/>
    <property type="evidence" value="ECO:0007669"/>
    <property type="project" value="UniProtKB-SubCell"/>
</dbReference>
<keyword evidence="4" id="KW-1185">Reference proteome</keyword>
<dbReference type="SUPFAM" id="SSF51735">
    <property type="entry name" value="NAD(P)-binding Rossmann-fold domains"/>
    <property type="match status" value="1"/>
</dbReference>
<dbReference type="InterPro" id="IPR001509">
    <property type="entry name" value="Epimerase_deHydtase"/>
</dbReference>
<accession>A0A1T4TL01</accession>
<evidence type="ECO:0000259" key="2">
    <source>
        <dbReference type="Pfam" id="PF01370"/>
    </source>
</evidence>
<comment type="subcellular location">
    <subcellularLocation>
        <location evidence="1">Membrane</location>
    </subcellularLocation>
</comment>
<evidence type="ECO:0000313" key="3">
    <source>
        <dbReference type="EMBL" id="SKA41054.1"/>
    </source>
</evidence>
<evidence type="ECO:0000313" key="4">
    <source>
        <dbReference type="Proteomes" id="UP000190367"/>
    </source>
</evidence>
<dbReference type="PANTHER" id="PTHR14097">
    <property type="entry name" value="OXIDOREDUCTASE HTATIP2"/>
    <property type="match status" value="1"/>
</dbReference>
<feature type="domain" description="NAD-dependent epimerase/dehydratase" evidence="2">
    <location>
        <begin position="5"/>
        <end position="115"/>
    </location>
</feature>
<dbReference type="Gene3D" id="3.40.50.720">
    <property type="entry name" value="NAD(P)-binding Rossmann-like Domain"/>
    <property type="match status" value="1"/>
</dbReference>
<dbReference type="PANTHER" id="PTHR14097:SF8">
    <property type="entry name" value="NAD(P)-BINDING DOMAIN-CONTAINING PROTEIN"/>
    <property type="match status" value="1"/>
</dbReference>